<protein>
    <recommendedName>
        <fullName evidence="4">C-JID domain-containing protein</fullName>
    </recommendedName>
</protein>
<reference evidence="5" key="1">
    <citation type="journal article" date="2022" name="Plant J.">
        <title>Strategies of tolerance reflected in two North American maple genomes.</title>
        <authorList>
            <person name="McEvoy S.L."/>
            <person name="Sezen U.U."/>
            <person name="Trouern-Trend A."/>
            <person name="McMahon S.M."/>
            <person name="Schaberg P.G."/>
            <person name="Yang J."/>
            <person name="Wegrzyn J.L."/>
            <person name="Swenson N.G."/>
        </authorList>
    </citation>
    <scope>NUCLEOTIDE SEQUENCE</scope>
    <source>
        <strain evidence="5">NS2018</strain>
    </source>
</reference>
<dbReference type="PANTHER" id="PTHR48051">
    <property type="match status" value="1"/>
</dbReference>
<dbReference type="InterPro" id="IPR003591">
    <property type="entry name" value="Leu-rich_rpt_typical-subtyp"/>
</dbReference>
<dbReference type="GO" id="GO:0005737">
    <property type="term" value="C:cytoplasm"/>
    <property type="evidence" value="ECO:0007669"/>
    <property type="project" value="TreeGrafter"/>
</dbReference>
<dbReference type="EMBL" id="JAUESC010000003">
    <property type="protein sequence ID" value="KAK0599947.1"/>
    <property type="molecule type" value="Genomic_DNA"/>
</dbReference>
<evidence type="ECO:0000256" key="1">
    <source>
        <dbReference type="ARBA" id="ARBA00022614"/>
    </source>
</evidence>
<dbReference type="Gene3D" id="3.80.10.10">
    <property type="entry name" value="Ribonuclease Inhibitor"/>
    <property type="match status" value="2"/>
</dbReference>
<evidence type="ECO:0000256" key="2">
    <source>
        <dbReference type="ARBA" id="ARBA00022737"/>
    </source>
</evidence>
<proteinExistence type="predicted"/>
<feature type="region of interest" description="Disordered" evidence="3">
    <location>
        <begin position="557"/>
        <end position="584"/>
    </location>
</feature>
<gene>
    <name evidence="5" type="ORF">LWI29_010085</name>
</gene>
<reference evidence="5" key="2">
    <citation type="submission" date="2023-06" db="EMBL/GenBank/DDBJ databases">
        <authorList>
            <person name="Swenson N.G."/>
            <person name="Wegrzyn J.L."/>
            <person name="Mcevoy S.L."/>
        </authorList>
    </citation>
    <scope>NUCLEOTIDE SEQUENCE</scope>
    <source>
        <strain evidence="5">NS2018</strain>
        <tissue evidence="5">Leaf</tissue>
    </source>
</reference>
<dbReference type="Pfam" id="PF00560">
    <property type="entry name" value="LRR_1"/>
    <property type="match status" value="2"/>
</dbReference>
<evidence type="ECO:0000313" key="6">
    <source>
        <dbReference type="Proteomes" id="UP001168877"/>
    </source>
</evidence>
<evidence type="ECO:0000256" key="3">
    <source>
        <dbReference type="SAM" id="MobiDB-lite"/>
    </source>
</evidence>
<sequence>MGNPKDVHLSCQDVYLSCQVFDKMHNLKFLLFKKNYNYTCTSIKLHLPNGLNYLPERLRILQWPEYPLRVLPSKFDPEKLVKLDLSDSNIEQLWEGTKHTPKLKWLFLRDCRRLTKISNLSCVVSLEEVHLEGYVLETVEFLKSLWLFGTAIKELPSSIEHLNGLQELGLSNCKNLEMLPSSICNLSSLEDLYLSNCSKLNKLPDNLGNLKYLKYLRVAGSAVGQLPSSITRLENLKGLYSSECKGLTILPSLSGLCSLTELYVNKCNLMEIPEDIGCLSSLERLEMCSNKFESLPKSIKQLSKLEFLSLRECNMLRSITELPVALIRLEAINCKQLCQALPDASEFKLCIRSKRYEYVNFLFTNSFNLDHKAVSNVFEESLKGSEEPTAKFTIFLPGSEIPNCFSYQSSGSLVNIPVLRQALVNRKFMGFAICAVLGFQEQEFHHYHGGISVGVYCHFETCDDQIGFPRYDQYNVGPVFIDSDHILLGYCSFSKFYKSSQNIKRVLAIADVSDYVDISLEFKAYSPSYKVKCCAVYPIYAEPMEIIGATIEDIGETSRKRSGRSDDNEEQVESHPKRICTQPN</sequence>
<dbReference type="Proteomes" id="UP001168877">
    <property type="component" value="Unassembled WGS sequence"/>
</dbReference>
<dbReference type="InterPro" id="IPR050216">
    <property type="entry name" value="LRR_domain-containing"/>
</dbReference>
<dbReference type="InterPro" id="IPR045344">
    <property type="entry name" value="C-JID"/>
</dbReference>
<dbReference type="SMART" id="SM00369">
    <property type="entry name" value="LRR_TYP"/>
    <property type="match status" value="4"/>
</dbReference>
<keyword evidence="1" id="KW-0433">Leucine-rich repeat</keyword>
<dbReference type="Pfam" id="PF20160">
    <property type="entry name" value="C-JID"/>
    <property type="match status" value="1"/>
</dbReference>
<dbReference type="Pfam" id="PF07725">
    <property type="entry name" value="LRR_3"/>
    <property type="match status" value="1"/>
</dbReference>
<feature type="domain" description="C-JID" evidence="4">
    <location>
        <begin position="396"/>
        <end position="542"/>
    </location>
</feature>
<keyword evidence="6" id="KW-1185">Reference proteome</keyword>
<dbReference type="AlphaFoldDB" id="A0AA39SU91"/>
<dbReference type="InterPro" id="IPR011713">
    <property type="entry name" value="Leu-rich_rpt_3"/>
</dbReference>
<keyword evidence="2" id="KW-0677">Repeat</keyword>
<evidence type="ECO:0000259" key="4">
    <source>
        <dbReference type="Pfam" id="PF20160"/>
    </source>
</evidence>
<feature type="compositionally biased region" description="Basic and acidic residues" evidence="3">
    <location>
        <begin position="557"/>
        <end position="576"/>
    </location>
</feature>
<evidence type="ECO:0000313" key="5">
    <source>
        <dbReference type="EMBL" id="KAK0599947.1"/>
    </source>
</evidence>
<accession>A0AA39SU91</accession>
<name>A0AA39SU91_ACESA</name>
<dbReference type="InterPro" id="IPR001611">
    <property type="entry name" value="Leu-rich_rpt"/>
</dbReference>
<dbReference type="PANTHER" id="PTHR48051:SF1">
    <property type="entry name" value="RAS SUPPRESSOR PROTEIN 1"/>
    <property type="match status" value="1"/>
</dbReference>
<comment type="caution">
    <text evidence="5">The sequence shown here is derived from an EMBL/GenBank/DDBJ whole genome shotgun (WGS) entry which is preliminary data.</text>
</comment>
<dbReference type="InterPro" id="IPR032675">
    <property type="entry name" value="LRR_dom_sf"/>
</dbReference>
<dbReference type="SUPFAM" id="SSF52058">
    <property type="entry name" value="L domain-like"/>
    <property type="match status" value="1"/>
</dbReference>
<organism evidence="5 6">
    <name type="scientific">Acer saccharum</name>
    <name type="common">Sugar maple</name>
    <dbReference type="NCBI Taxonomy" id="4024"/>
    <lineage>
        <taxon>Eukaryota</taxon>
        <taxon>Viridiplantae</taxon>
        <taxon>Streptophyta</taxon>
        <taxon>Embryophyta</taxon>
        <taxon>Tracheophyta</taxon>
        <taxon>Spermatophyta</taxon>
        <taxon>Magnoliopsida</taxon>
        <taxon>eudicotyledons</taxon>
        <taxon>Gunneridae</taxon>
        <taxon>Pentapetalae</taxon>
        <taxon>rosids</taxon>
        <taxon>malvids</taxon>
        <taxon>Sapindales</taxon>
        <taxon>Sapindaceae</taxon>
        <taxon>Hippocastanoideae</taxon>
        <taxon>Acereae</taxon>
        <taxon>Acer</taxon>
    </lineage>
</organism>